<name>A0AB38BG61_9LACT</name>
<protein>
    <submittedName>
        <fullName evidence="2">Bacteriocin transport accessory protein, putative</fullName>
    </submittedName>
</protein>
<sequence length="99" mass="11682">MMAISYLLLIDFKACPHCHEFSKVLSDIKGTIKLSIYHVNLEMGHFSRFRTFFYCLEIKNQTKKKLVVSCICNINLFEREFYHAKVSKTKRTRNETING</sequence>
<dbReference type="AlphaFoldDB" id="A0AB38BG61"/>
<dbReference type="Gene3D" id="3.40.30.10">
    <property type="entry name" value="Glutaredoxin"/>
    <property type="match status" value="1"/>
</dbReference>
<accession>A0AB38BG61</accession>
<reference evidence="1 3" key="1">
    <citation type="submission" date="2016-02" db="EMBL/GenBank/DDBJ databases">
        <authorList>
            <person name="Strepis N."/>
        </authorList>
    </citation>
    <scope>NUCLEOTIDE SEQUENCE [LARGE SCALE GENOMIC DNA]</scope>
    <source>
        <strain evidence="1">Trichococcus flocculiformis</strain>
    </source>
</reference>
<dbReference type="Proteomes" id="UP000199686">
    <property type="component" value="Unassembled WGS sequence"/>
</dbReference>
<comment type="caution">
    <text evidence="2">The sequence shown here is derived from an EMBL/GenBank/DDBJ whole genome shotgun (WGS) entry which is preliminary data.</text>
</comment>
<gene>
    <name evidence="2" type="ORF">SAMN04488507_100658</name>
    <name evidence="1" type="ORF">TFLO_877</name>
</gene>
<dbReference type="EMBL" id="FOQC01000006">
    <property type="protein sequence ID" value="SFH63359.1"/>
    <property type="molecule type" value="Genomic_DNA"/>
</dbReference>
<keyword evidence="3" id="KW-1185">Reference proteome</keyword>
<organism evidence="2 4">
    <name type="scientific">Trichococcus flocculiformis</name>
    <dbReference type="NCBI Taxonomy" id="82803"/>
    <lineage>
        <taxon>Bacteria</taxon>
        <taxon>Bacillati</taxon>
        <taxon>Bacillota</taxon>
        <taxon>Bacilli</taxon>
        <taxon>Lactobacillales</taxon>
        <taxon>Carnobacteriaceae</taxon>
        <taxon>Trichococcus</taxon>
    </lineage>
</organism>
<reference evidence="2 4" key="2">
    <citation type="submission" date="2016-10" db="EMBL/GenBank/DDBJ databases">
        <authorList>
            <person name="Varghese N."/>
            <person name="Submissions S."/>
        </authorList>
    </citation>
    <scope>NUCLEOTIDE SEQUENCE [LARGE SCALE GENOMIC DNA]</scope>
    <source>
        <strain evidence="2 4">DSM 2094</strain>
    </source>
</reference>
<evidence type="ECO:0000313" key="2">
    <source>
        <dbReference type="EMBL" id="SFH63359.1"/>
    </source>
</evidence>
<evidence type="ECO:0000313" key="4">
    <source>
        <dbReference type="Proteomes" id="UP000199686"/>
    </source>
</evidence>
<evidence type="ECO:0000313" key="3">
    <source>
        <dbReference type="Proteomes" id="UP000195947"/>
    </source>
</evidence>
<proteinExistence type="predicted"/>
<evidence type="ECO:0000313" key="1">
    <source>
        <dbReference type="EMBL" id="CZQ87542.1"/>
    </source>
</evidence>
<dbReference type="EMBL" id="FJMZ01000006">
    <property type="protein sequence ID" value="CZQ87542.1"/>
    <property type="molecule type" value="Genomic_DNA"/>
</dbReference>
<dbReference type="Proteomes" id="UP000195947">
    <property type="component" value="Unassembled WGS sequence"/>
</dbReference>